<gene>
    <name evidence="1" type="ORF">SAMN05192553_101289</name>
</gene>
<proteinExistence type="predicted"/>
<evidence type="ECO:0000313" key="2">
    <source>
        <dbReference type="Proteomes" id="UP000199403"/>
    </source>
</evidence>
<accession>A0A1H6TF31</accession>
<dbReference type="STRING" id="1416801.SAMN05192553_101289"/>
<protein>
    <submittedName>
        <fullName evidence="1">Uncharacterized protein</fullName>
    </submittedName>
</protein>
<evidence type="ECO:0000313" key="1">
    <source>
        <dbReference type="EMBL" id="SEI78648.1"/>
    </source>
</evidence>
<dbReference type="AlphaFoldDB" id="A0A1H6TF31"/>
<dbReference type="Proteomes" id="UP000199403">
    <property type="component" value="Unassembled WGS sequence"/>
</dbReference>
<sequence length="82" mass="9627">MKSKWLFFPDVLLVLVLCLTCERHELQQMREKGHAVLAKAPSTPVSEEKTYAPNTEKQKSWKELIQTANGSYFRLMMYHIKE</sequence>
<name>A0A1H6TF31_9BACT</name>
<reference evidence="2" key="1">
    <citation type="submission" date="2016-10" db="EMBL/GenBank/DDBJ databases">
        <authorList>
            <person name="Varghese N."/>
            <person name="Submissions S."/>
        </authorList>
    </citation>
    <scope>NUCLEOTIDE SEQUENCE [LARGE SCALE GENOMIC DNA]</scope>
    <source>
        <strain evidence="2">IBRC-M 10761</strain>
    </source>
</reference>
<keyword evidence="2" id="KW-1185">Reference proteome</keyword>
<dbReference type="EMBL" id="FNZH01000001">
    <property type="protein sequence ID" value="SEI78648.1"/>
    <property type="molecule type" value="Genomic_DNA"/>
</dbReference>
<organism evidence="1 2">
    <name type="scientific">Cyclobacterium xiamenense</name>
    <dbReference type="NCBI Taxonomy" id="1297121"/>
    <lineage>
        <taxon>Bacteria</taxon>
        <taxon>Pseudomonadati</taxon>
        <taxon>Bacteroidota</taxon>
        <taxon>Cytophagia</taxon>
        <taxon>Cytophagales</taxon>
        <taxon>Cyclobacteriaceae</taxon>
        <taxon>Cyclobacterium</taxon>
    </lineage>
</organism>
<dbReference type="RefSeq" id="WP_092168456.1">
    <property type="nucleotide sequence ID" value="NZ_FNZH01000001.1"/>
</dbReference>